<keyword evidence="3" id="KW-1185">Reference proteome</keyword>
<protein>
    <submittedName>
        <fullName evidence="2">Uncharacterized protein</fullName>
    </submittedName>
</protein>
<evidence type="ECO:0000256" key="1">
    <source>
        <dbReference type="SAM" id="MobiDB-lite"/>
    </source>
</evidence>
<dbReference type="EMBL" id="JAAKFY010000003">
    <property type="protein sequence ID" value="KAF3859338.1"/>
    <property type="molecule type" value="Genomic_DNA"/>
</dbReference>
<dbReference type="Proteomes" id="UP000518266">
    <property type="component" value="Unassembled WGS sequence"/>
</dbReference>
<gene>
    <name evidence="2" type="ORF">F7725_021737</name>
</gene>
<organism evidence="2 3">
    <name type="scientific">Dissostichus mawsoni</name>
    <name type="common">Antarctic cod</name>
    <dbReference type="NCBI Taxonomy" id="36200"/>
    <lineage>
        <taxon>Eukaryota</taxon>
        <taxon>Metazoa</taxon>
        <taxon>Chordata</taxon>
        <taxon>Craniata</taxon>
        <taxon>Vertebrata</taxon>
        <taxon>Euteleostomi</taxon>
        <taxon>Actinopterygii</taxon>
        <taxon>Neopterygii</taxon>
        <taxon>Teleostei</taxon>
        <taxon>Neoteleostei</taxon>
        <taxon>Acanthomorphata</taxon>
        <taxon>Eupercaria</taxon>
        <taxon>Perciformes</taxon>
        <taxon>Notothenioidei</taxon>
        <taxon>Nototheniidae</taxon>
        <taxon>Dissostichus</taxon>
    </lineage>
</organism>
<name>A0A7J5ZG61_DISMA</name>
<feature type="region of interest" description="Disordered" evidence="1">
    <location>
        <begin position="1"/>
        <end position="56"/>
    </location>
</feature>
<sequence>MSEAKKGELAIRDKAILHQQRRLKQAPSSHTRTRLTSCPGRAEETRHNQGLARGPLTLSSSITPCCRVRGAGNRKRAMEDAGFDWGCAQEGMPSLCRGGNTPSAAPTAQY</sequence>
<reference evidence="2 3" key="1">
    <citation type="submission" date="2020-03" db="EMBL/GenBank/DDBJ databases">
        <title>Dissostichus mawsoni Genome sequencing and assembly.</title>
        <authorList>
            <person name="Park H."/>
        </authorList>
    </citation>
    <scope>NUCLEOTIDE SEQUENCE [LARGE SCALE GENOMIC DNA]</scope>
    <source>
        <strain evidence="2">DM0001</strain>
        <tissue evidence="2">Muscle</tissue>
    </source>
</reference>
<evidence type="ECO:0000313" key="2">
    <source>
        <dbReference type="EMBL" id="KAF3859338.1"/>
    </source>
</evidence>
<feature type="compositionally biased region" description="Basic and acidic residues" evidence="1">
    <location>
        <begin position="1"/>
        <end position="16"/>
    </location>
</feature>
<dbReference type="AlphaFoldDB" id="A0A7J5ZG61"/>
<feature type="compositionally biased region" description="Polar residues" evidence="1">
    <location>
        <begin position="26"/>
        <end position="36"/>
    </location>
</feature>
<proteinExistence type="predicted"/>
<accession>A0A7J5ZG61</accession>
<dbReference type="OrthoDB" id="1047367at2759"/>
<evidence type="ECO:0000313" key="3">
    <source>
        <dbReference type="Proteomes" id="UP000518266"/>
    </source>
</evidence>
<comment type="caution">
    <text evidence="2">The sequence shown here is derived from an EMBL/GenBank/DDBJ whole genome shotgun (WGS) entry which is preliminary data.</text>
</comment>